<dbReference type="AlphaFoldDB" id="A0AAD0VF08"/>
<dbReference type="EMBL" id="CP101397">
    <property type="protein sequence ID" value="UTR82861.1"/>
    <property type="molecule type" value="Genomic_DNA"/>
</dbReference>
<feature type="transmembrane region" description="Helical" evidence="1">
    <location>
        <begin position="48"/>
        <end position="67"/>
    </location>
</feature>
<organism evidence="2 4">
    <name type="scientific">Streptomyces cavourensis</name>
    <dbReference type="NCBI Taxonomy" id="67258"/>
    <lineage>
        <taxon>Bacteria</taxon>
        <taxon>Bacillati</taxon>
        <taxon>Actinomycetota</taxon>
        <taxon>Actinomycetes</taxon>
        <taxon>Kitasatosporales</taxon>
        <taxon>Streptomycetaceae</taxon>
        <taxon>Streptomyces</taxon>
    </lineage>
</organism>
<keyword evidence="1" id="KW-0472">Membrane</keyword>
<protein>
    <submittedName>
        <fullName evidence="2">MFS transporter</fullName>
    </submittedName>
</protein>
<dbReference type="RefSeq" id="WP_114931782.1">
    <property type="nucleotide sequence ID" value="NZ_BMSP01000001.1"/>
</dbReference>
<dbReference type="EMBL" id="CP030930">
    <property type="protein sequence ID" value="AXI72424.1"/>
    <property type="molecule type" value="Genomic_DNA"/>
</dbReference>
<evidence type="ECO:0000313" key="2">
    <source>
        <dbReference type="EMBL" id="AXI72424.1"/>
    </source>
</evidence>
<keyword evidence="5" id="KW-1185">Reference proteome</keyword>
<proteinExistence type="predicted"/>
<keyword evidence="1" id="KW-0812">Transmembrane</keyword>
<gene>
    <name evidence="2" type="ORF">DTW94_14925</name>
    <name evidence="3" type="ORF">NLU04_32565</name>
</gene>
<keyword evidence="1" id="KW-1133">Transmembrane helix</keyword>
<evidence type="ECO:0000313" key="4">
    <source>
        <dbReference type="Proteomes" id="UP000253779"/>
    </source>
</evidence>
<dbReference type="Proteomes" id="UP001058236">
    <property type="component" value="Chromosome"/>
</dbReference>
<feature type="transmembrane region" description="Helical" evidence="1">
    <location>
        <begin position="18"/>
        <end position="36"/>
    </location>
</feature>
<feature type="transmembrane region" description="Helical" evidence="1">
    <location>
        <begin position="112"/>
        <end position="134"/>
    </location>
</feature>
<reference evidence="3" key="2">
    <citation type="submission" date="2022-07" db="EMBL/GenBank/DDBJ databases">
        <title>Genomic of Streptomyces cavourensis F2.</title>
        <authorList>
            <person name="Hu S."/>
            <person name="Liang W."/>
        </authorList>
    </citation>
    <scope>NUCLEOTIDE SEQUENCE</scope>
    <source>
        <strain evidence="3">F2</strain>
    </source>
</reference>
<reference evidence="2 4" key="1">
    <citation type="submission" date="2018-07" db="EMBL/GenBank/DDBJ databases">
        <title>Complete genome sequence of soil actinomycete Streptomyces cavourensis tj430.</title>
        <authorList>
            <person name="Wang P."/>
            <person name="Huang Y."/>
        </authorList>
    </citation>
    <scope>NUCLEOTIDE SEQUENCE [LARGE SCALE GENOMIC DNA]</scope>
    <source>
        <strain evidence="2 4">TJ430</strain>
    </source>
</reference>
<evidence type="ECO:0000313" key="5">
    <source>
        <dbReference type="Proteomes" id="UP001058236"/>
    </source>
</evidence>
<dbReference type="GeneID" id="97759254"/>
<evidence type="ECO:0000256" key="1">
    <source>
        <dbReference type="SAM" id="Phobius"/>
    </source>
</evidence>
<feature type="transmembrane region" description="Helical" evidence="1">
    <location>
        <begin position="73"/>
        <end position="91"/>
    </location>
</feature>
<accession>A0AAD0VF08</accession>
<name>A0AAD0VF08_9ACTN</name>
<dbReference type="Proteomes" id="UP000253779">
    <property type="component" value="Chromosome"/>
</dbReference>
<sequence>MQSALALPSAAPLTTGSLVWPLLGLLFAAVPVLVWARTARTRDRGTAVGAVLAVAGALLVSVQHGWVTGIPRADAHLFFGVTAPLVIWCGVRWERARRGPASEEWERRRSRSVGVLGAYVGLTVVGSLVAFLLAGEANVPPKEAVPALPPGLVALSEDTSCGSSSCARTVTVGSRDGLTNTEIIRRLDHPSGWTCRANGWLLDRRDLCVNVAEVNGEVQLNVSLSDLI</sequence>
<evidence type="ECO:0000313" key="3">
    <source>
        <dbReference type="EMBL" id="UTR82861.1"/>
    </source>
</evidence>